<evidence type="ECO:0000313" key="6">
    <source>
        <dbReference type="EMBL" id="TGY55032.1"/>
    </source>
</evidence>
<dbReference type="EMBL" id="CP023566">
    <property type="protein sequence ID" value="AWZ41486.1"/>
    <property type="molecule type" value="Genomic_DNA"/>
</dbReference>
<keyword evidence="2" id="KW-0732">Signal</keyword>
<evidence type="ECO:0000313" key="4">
    <source>
        <dbReference type="EMBL" id="AWZ41486.1"/>
    </source>
</evidence>
<dbReference type="Proteomes" id="UP000250143">
    <property type="component" value="Chromosome"/>
</dbReference>
<feature type="transmembrane region" description="Helical" evidence="1">
    <location>
        <begin position="97"/>
        <end position="115"/>
    </location>
</feature>
<dbReference type="EMBL" id="CP023565">
    <property type="protein sequence ID" value="AWZ37523.1"/>
    <property type="molecule type" value="Genomic_DNA"/>
</dbReference>
<evidence type="ECO:0000256" key="2">
    <source>
        <dbReference type="SAM" id="SignalP"/>
    </source>
</evidence>
<keyword evidence="1" id="KW-0472">Membrane</keyword>
<feature type="chain" id="PRO_5044583758" evidence="2">
    <location>
        <begin position="20"/>
        <end position="195"/>
    </location>
</feature>
<dbReference type="InterPro" id="IPR007404">
    <property type="entry name" value="YdjM-like"/>
</dbReference>
<gene>
    <name evidence="4" type="ORF">CPQ89_10930</name>
    <name evidence="3" type="ORF">CPS94_00525</name>
    <name evidence="6" type="ORF">E5340_06460</name>
    <name evidence="5" type="ORF">FEE40_00015</name>
</gene>
<name>A0A2Z4W0X5_9LACO</name>
<dbReference type="PANTHER" id="PTHR35531">
    <property type="entry name" value="INNER MEMBRANE PROTEIN YBCI-RELATED"/>
    <property type="match status" value="1"/>
</dbReference>
<dbReference type="Proteomes" id="UP000306855">
    <property type="component" value="Unassembled WGS sequence"/>
</dbReference>
<accession>A0A2Z4W0X5</accession>
<dbReference type="Proteomes" id="UP000463931">
    <property type="component" value="Chromosome"/>
</dbReference>
<proteinExistence type="predicted"/>
<feature type="signal peptide" evidence="2">
    <location>
        <begin position="1"/>
        <end position="19"/>
    </location>
</feature>
<evidence type="ECO:0000313" key="10">
    <source>
        <dbReference type="Proteomes" id="UP000463931"/>
    </source>
</evidence>
<feature type="transmembrane region" description="Helical" evidence="1">
    <location>
        <begin position="71"/>
        <end position="91"/>
    </location>
</feature>
<evidence type="ECO:0000313" key="7">
    <source>
        <dbReference type="Proteomes" id="UP000250143"/>
    </source>
</evidence>
<dbReference type="EMBL" id="SRYK01000028">
    <property type="protein sequence ID" value="TGY55032.1"/>
    <property type="molecule type" value="Genomic_DNA"/>
</dbReference>
<dbReference type="GO" id="GO:0016787">
    <property type="term" value="F:hydrolase activity"/>
    <property type="evidence" value="ECO:0007669"/>
    <property type="project" value="UniProtKB-KW"/>
</dbReference>
<sequence>MQYRTHITVSLAVGLPMLAAVDQVTFINTVALVCGSVLPDIDHPRSFIGKRSQVVSKVANKTLGHRGATHSLVVAAGVYLLALFIAKAYLASAAMHLPFWLLIGYLLHLVEDSFSKNSIHWFWPFSKFKRSTRKRLFYYRTGHVSEYLILGFALCLLLIELNLLWSGHLTSLFDHGFAASLKLLIAKLQLLLLPR</sequence>
<feature type="transmembrane region" description="Helical" evidence="1">
    <location>
        <begin position="136"/>
        <end position="159"/>
    </location>
</feature>
<protein>
    <submittedName>
        <fullName evidence="6">Metal-dependent hydrolase</fullName>
    </submittedName>
    <submittedName>
        <fullName evidence="3">TcpI protein</fullName>
    </submittedName>
</protein>
<dbReference type="PANTHER" id="PTHR35531:SF1">
    <property type="entry name" value="INNER MEMBRANE PROTEIN YBCI-RELATED"/>
    <property type="match status" value="1"/>
</dbReference>
<dbReference type="Proteomes" id="UP000250153">
    <property type="component" value="Chromosome"/>
</dbReference>
<evidence type="ECO:0000313" key="9">
    <source>
        <dbReference type="Proteomes" id="UP000306855"/>
    </source>
</evidence>
<dbReference type="KEGG" id="lmur:CPS94_00525"/>
<dbReference type="GeneID" id="48465600"/>
<keyword evidence="1" id="KW-0812">Transmembrane</keyword>
<dbReference type="AlphaFoldDB" id="A0A2Z4W0X5"/>
<organism evidence="6 9">
    <name type="scientific">Ligilactobacillus murinus</name>
    <dbReference type="NCBI Taxonomy" id="1622"/>
    <lineage>
        <taxon>Bacteria</taxon>
        <taxon>Bacillati</taxon>
        <taxon>Bacillota</taxon>
        <taxon>Bacilli</taxon>
        <taxon>Lactobacillales</taxon>
        <taxon>Lactobacillaceae</taxon>
        <taxon>Ligilactobacillus</taxon>
    </lineage>
</organism>
<dbReference type="STRING" id="1622.GCA_001953785_00653"/>
<dbReference type="Pfam" id="PF04307">
    <property type="entry name" value="YdjM"/>
    <property type="match status" value="1"/>
</dbReference>
<dbReference type="RefSeq" id="WP_112195838.1">
    <property type="nucleotide sequence ID" value="NZ_AP025728.1"/>
</dbReference>
<reference evidence="7 8" key="1">
    <citation type="submission" date="2017-09" db="EMBL/GenBank/DDBJ databases">
        <title>Predominant Lactobacillus spp. isolated from feces of mice subjected to short-term calorie restriction.</title>
        <authorList>
            <person name="Zhang C."/>
            <person name="Zhao L."/>
            <person name="Pan F."/>
        </authorList>
    </citation>
    <scope>NUCLEOTIDE SEQUENCE [LARGE SCALE GENOMIC DNA]</scope>
    <source>
        <strain evidence="4 7">CR141</strain>
        <strain evidence="3 8">CR147</strain>
    </source>
</reference>
<reference evidence="6 9" key="3">
    <citation type="submission" date="2019-04" db="EMBL/GenBank/DDBJ databases">
        <title>Microbes associate with the intestines of laboratory mice.</title>
        <authorList>
            <person name="Navarre W."/>
            <person name="Wong E."/>
            <person name="Huang K."/>
            <person name="Tropini C."/>
            <person name="Ng K."/>
            <person name="Yu B."/>
        </authorList>
    </citation>
    <scope>NUCLEOTIDE SEQUENCE [LARGE SCALE GENOMIC DNA]</scope>
    <source>
        <strain evidence="6 9">NM26_J9</strain>
    </source>
</reference>
<keyword evidence="1" id="KW-1133">Transmembrane helix</keyword>
<evidence type="ECO:0000313" key="3">
    <source>
        <dbReference type="EMBL" id="AWZ37523.1"/>
    </source>
</evidence>
<dbReference type="EMBL" id="CP040852">
    <property type="protein sequence ID" value="QIA88704.1"/>
    <property type="molecule type" value="Genomic_DNA"/>
</dbReference>
<evidence type="ECO:0000256" key="1">
    <source>
        <dbReference type="SAM" id="Phobius"/>
    </source>
</evidence>
<reference evidence="5 10" key="2">
    <citation type="journal article" date="2019" name="Nat. Med.">
        <title>Preventing dysbiosis of the neonatal mouse intestinal microbiome protects against late-onset sepsis.</title>
        <authorList>
            <person name="Singer J.R."/>
            <person name="Blosser E.G."/>
            <person name="Zindl C.L."/>
            <person name="Silberger D.J."/>
            <person name="Conlan S."/>
            <person name="Laufer V.A."/>
            <person name="DiToro D."/>
            <person name="Deming C."/>
            <person name="Kumar R."/>
            <person name="Morrow C.D."/>
            <person name="Segre J.A."/>
            <person name="Gray M.J."/>
            <person name="Randolph D.A."/>
            <person name="Weaver C.T."/>
        </authorList>
    </citation>
    <scope>NUCLEOTIDE SEQUENCE [LARGE SCALE GENOMIC DNA]</scope>
    <source>
        <strain evidence="5 10">V10</strain>
    </source>
</reference>
<evidence type="ECO:0000313" key="5">
    <source>
        <dbReference type="EMBL" id="QIA88704.1"/>
    </source>
</evidence>
<keyword evidence="7" id="KW-1185">Reference proteome</keyword>
<evidence type="ECO:0000313" key="8">
    <source>
        <dbReference type="Proteomes" id="UP000250153"/>
    </source>
</evidence>
<keyword evidence="6" id="KW-0378">Hydrolase</keyword>